<accession>A0AB37UI80</accession>
<dbReference type="CDD" id="cd02440">
    <property type="entry name" value="AdoMet_MTases"/>
    <property type="match status" value="1"/>
</dbReference>
<dbReference type="Proteomes" id="UP000282574">
    <property type="component" value="Unassembled WGS sequence"/>
</dbReference>
<dbReference type="InterPro" id="IPR029063">
    <property type="entry name" value="SAM-dependent_MTases_sf"/>
</dbReference>
<evidence type="ECO:0000313" key="2">
    <source>
        <dbReference type="EMBL" id="RUT11086.1"/>
    </source>
</evidence>
<dbReference type="Gene3D" id="3.40.50.150">
    <property type="entry name" value="Vaccinia Virus protein VP39"/>
    <property type="match status" value="1"/>
</dbReference>
<evidence type="ECO:0000313" key="3">
    <source>
        <dbReference type="Proteomes" id="UP000282574"/>
    </source>
</evidence>
<organism evidence="2 3">
    <name type="scientific">Chroococcidiopsis cubana SAG 39.79</name>
    <dbReference type="NCBI Taxonomy" id="388085"/>
    <lineage>
        <taxon>Bacteria</taxon>
        <taxon>Bacillati</taxon>
        <taxon>Cyanobacteriota</taxon>
        <taxon>Cyanophyceae</taxon>
        <taxon>Chroococcidiopsidales</taxon>
        <taxon>Chroococcidiopsidaceae</taxon>
        <taxon>Chroococcidiopsis</taxon>
    </lineage>
</organism>
<dbReference type="SUPFAM" id="SSF53335">
    <property type="entry name" value="S-adenosyl-L-methionine-dependent methyltransferases"/>
    <property type="match status" value="1"/>
</dbReference>
<dbReference type="EMBL" id="RSCK01000031">
    <property type="protein sequence ID" value="RUT11086.1"/>
    <property type="molecule type" value="Genomic_DNA"/>
</dbReference>
<dbReference type="GO" id="GO:0032259">
    <property type="term" value="P:methylation"/>
    <property type="evidence" value="ECO:0007669"/>
    <property type="project" value="UniProtKB-KW"/>
</dbReference>
<dbReference type="PANTHER" id="PTHR45036">
    <property type="entry name" value="METHYLTRANSFERASE LIKE 7B"/>
    <property type="match status" value="1"/>
</dbReference>
<dbReference type="InterPro" id="IPR013216">
    <property type="entry name" value="Methyltransf_11"/>
</dbReference>
<reference evidence="2 3" key="1">
    <citation type="journal article" date="2019" name="Genome Biol. Evol.">
        <title>Day and night: Metabolic profiles and evolutionary relationships of six axenic non-marine cyanobacteria.</title>
        <authorList>
            <person name="Will S.E."/>
            <person name="Henke P."/>
            <person name="Boedeker C."/>
            <person name="Huang S."/>
            <person name="Brinkmann H."/>
            <person name="Rohde M."/>
            <person name="Jarek M."/>
            <person name="Friedl T."/>
            <person name="Seufert S."/>
            <person name="Schumacher M."/>
            <person name="Overmann J."/>
            <person name="Neumann-Schaal M."/>
            <person name="Petersen J."/>
        </authorList>
    </citation>
    <scope>NUCLEOTIDE SEQUENCE [LARGE SCALE GENOMIC DNA]</scope>
    <source>
        <strain evidence="2 3">SAG 39.79</strain>
    </source>
</reference>
<gene>
    <name evidence="2" type="ORF">DSM107010_35990</name>
</gene>
<dbReference type="RefSeq" id="WP_106169012.1">
    <property type="nucleotide sequence ID" value="NZ_JAVKZF010000002.1"/>
</dbReference>
<dbReference type="AlphaFoldDB" id="A0AB37UI80"/>
<sequence>MGFYSQRILPYLLDWSLSDPTMAQYRREVLANVTGEVLEIGFGTGLNLSYYPESIDKLVAIDANPGVHNLARKRIQKSHITVDNRVLNGENLPMADNTFDSVVSTWTLCSITKVEQALQEIYRVLKPGGKFFFVEHGLSNEPQVQVWQNRLNPIQKVIGDGCHLNRNIRQLIEKRFDTVTLKEFYAEKTPKFVGYLYQGVATKAV</sequence>
<dbReference type="InterPro" id="IPR052356">
    <property type="entry name" value="Thiol_S-MT"/>
</dbReference>
<keyword evidence="3" id="KW-1185">Reference proteome</keyword>
<comment type="caution">
    <text evidence="2">The sequence shown here is derived from an EMBL/GenBank/DDBJ whole genome shotgun (WGS) entry which is preliminary data.</text>
</comment>
<proteinExistence type="predicted"/>
<feature type="domain" description="Methyltransferase type 11" evidence="1">
    <location>
        <begin position="38"/>
        <end position="133"/>
    </location>
</feature>
<evidence type="ECO:0000259" key="1">
    <source>
        <dbReference type="Pfam" id="PF08241"/>
    </source>
</evidence>
<name>A0AB37UI80_9CYAN</name>
<keyword evidence="2" id="KW-0808">Transferase</keyword>
<dbReference type="GO" id="GO:0008757">
    <property type="term" value="F:S-adenosylmethionine-dependent methyltransferase activity"/>
    <property type="evidence" value="ECO:0007669"/>
    <property type="project" value="InterPro"/>
</dbReference>
<keyword evidence="2" id="KW-0489">Methyltransferase</keyword>
<protein>
    <submittedName>
        <fullName evidence="2">Methyltransferase</fullName>
    </submittedName>
</protein>
<dbReference type="Pfam" id="PF08241">
    <property type="entry name" value="Methyltransf_11"/>
    <property type="match status" value="1"/>
</dbReference>
<dbReference type="PANTHER" id="PTHR45036:SF1">
    <property type="entry name" value="METHYLTRANSFERASE LIKE 7A"/>
    <property type="match status" value="1"/>
</dbReference>